<dbReference type="FunFam" id="1.20.990.10:FF:000008">
    <property type="entry name" value="NADPH-dependent diflavin oxidoreductase 1"/>
    <property type="match status" value="1"/>
</dbReference>
<dbReference type="InterPro" id="IPR001709">
    <property type="entry name" value="Flavoprot_Pyr_Nucl_cyt_Rdtase"/>
</dbReference>
<evidence type="ECO:0000259" key="14">
    <source>
        <dbReference type="PROSITE" id="PS50902"/>
    </source>
</evidence>
<comment type="catalytic activity">
    <reaction evidence="10">
        <text>2 oxidized [2Fe-2S]-[protein] + NADPH = 2 reduced [2Fe-2S]-[protein] + NADP(+) + H(+)</text>
        <dbReference type="Rhea" id="RHEA:67716"/>
        <dbReference type="Rhea" id="RHEA-COMP:17327"/>
        <dbReference type="Rhea" id="RHEA-COMP:17328"/>
        <dbReference type="ChEBI" id="CHEBI:15378"/>
        <dbReference type="ChEBI" id="CHEBI:33737"/>
        <dbReference type="ChEBI" id="CHEBI:33738"/>
        <dbReference type="ChEBI" id="CHEBI:57783"/>
        <dbReference type="ChEBI" id="CHEBI:58349"/>
    </reaction>
    <physiologicalReaction direction="left-to-right" evidence="10">
        <dbReference type="Rhea" id="RHEA:67717"/>
    </physiologicalReaction>
</comment>
<evidence type="ECO:0000256" key="2">
    <source>
        <dbReference type="ARBA" id="ARBA00001974"/>
    </source>
</evidence>
<evidence type="ECO:0000313" key="17">
    <source>
        <dbReference type="Proteomes" id="UP000694429"/>
    </source>
</evidence>
<comment type="cofactor">
    <cofactor evidence="2">
        <name>FAD</name>
        <dbReference type="ChEBI" id="CHEBI:57692"/>
    </cofactor>
</comment>
<keyword evidence="7" id="KW-0274">FAD</keyword>
<evidence type="ECO:0000256" key="3">
    <source>
        <dbReference type="ARBA" id="ARBA00004496"/>
    </source>
</evidence>
<comment type="cofactor">
    <cofactor evidence="1">
        <name>FMN</name>
        <dbReference type="ChEBI" id="CHEBI:58210"/>
    </cofactor>
</comment>
<dbReference type="Ensembl" id="ENSCAFT00030009526.1">
    <property type="protein sequence ID" value="ENSCAFP00030008331.1"/>
    <property type="gene ID" value="ENSCAFG00030005142.1"/>
</dbReference>
<evidence type="ECO:0000256" key="4">
    <source>
        <dbReference type="ARBA" id="ARBA00022490"/>
    </source>
</evidence>
<dbReference type="PROSITE" id="PS51384">
    <property type="entry name" value="FAD_FR"/>
    <property type="match status" value="1"/>
</dbReference>
<evidence type="ECO:0000256" key="1">
    <source>
        <dbReference type="ARBA" id="ARBA00001917"/>
    </source>
</evidence>
<evidence type="ECO:0000256" key="13">
    <source>
        <dbReference type="SAM" id="MobiDB-lite"/>
    </source>
</evidence>
<dbReference type="Proteomes" id="UP000694429">
    <property type="component" value="Chromosome 9"/>
</dbReference>
<evidence type="ECO:0000256" key="9">
    <source>
        <dbReference type="ARBA" id="ARBA00023002"/>
    </source>
</evidence>
<evidence type="ECO:0000256" key="6">
    <source>
        <dbReference type="ARBA" id="ARBA00022643"/>
    </source>
</evidence>
<comment type="subcellular location">
    <subcellularLocation>
        <location evidence="3">Cytoplasm</location>
    </subcellularLocation>
</comment>
<dbReference type="SUPFAM" id="SSF63380">
    <property type="entry name" value="Riboflavin synthase domain-like"/>
    <property type="match status" value="1"/>
</dbReference>
<keyword evidence="4" id="KW-0963">Cytoplasm</keyword>
<dbReference type="PRINTS" id="PR00371">
    <property type="entry name" value="FPNCR"/>
</dbReference>
<accession>A0A8C0M9I1</accession>
<evidence type="ECO:0000256" key="12">
    <source>
        <dbReference type="ARBA" id="ARBA00063044"/>
    </source>
</evidence>
<dbReference type="InterPro" id="IPR017927">
    <property type="entry name" value="FAD-bd_FR_type"/>
</dbReference>
<evidence type="ECO:0000256" key="11">
    <source>
        <dbReference type="ARBA" id="ARBA00059862"/>
    </source>
</evidence>
<dbReference type="InterPro" id="IPR003097">
    <property type="entry name" value="CysJ-like_FAD-binding"/>
</dbReference>
<keyword evidence="6" id="KW-0288">FMN</keyword>
<dbReference type="InterPro" id="IPR029039">
    <property type="entry name" value="Flavoprotein-like_sf"/>
</dbReference>
<feature type="region of interest" description="Disordered" evidence="13">
    <location>
        <begin position="1"/>
        <end position="31"/>
    </location>
</feature>
<dbReference type="Gene3D" id="2.40.30.10">
    <property type="entry name" value="Translation factors"/>
    <property type="match status" value="1"/>
</dbReference>
<dbReference type="PRINTS" id="PR00369">
    <property type="entry name" value="FLAVODOXIN"/>
</dbReference>
<dbReference type="Pfam" id="PF00667">
    <property type="entry name" value="FAD_binding_1"/>
    <property type="match status" value="1"/>
</dbReference>
<dbReference type="PANTHER" id="PTHR19384">
    <property type="entry name" value="NITRIC OXIDE SYNTHASE-RELATED"/>
    <property type="match status" value="1"/>
</dbReference>
<dbReference type="PROSITE" id="PS50902">
    <property type="entry name" value="FLAVODOXIN_LIKE"/>
    <property type="match status" value="1"/>
</dbReference>
<reference evidence="16" key="2">
    <citation type="submission" date="2025-08" db="UniProtKB">
        <authorList>
            <consortium name="Ensembl"/>
        </authorList>
    </citation>
    <scope>IDENTIFICATION</scope>
</reference>
<dbReference type="InterPro" id="IPR023173">
    <property type="entry name" value="NADPH_Cyt_P450_Rdtase_alpha"/>
</dbReference>
<dbReference type="Gene3D" id="3.40.50.360">
    <property type="match status" value="1"/>
</dbReference>
<dbReference type="FunFam" id="3.40.50.360:FF:000015">
    <property type="entry name" value="NADPH-dependent diflavin oxidoreductase 1"/>
    <property type="match status" value="1"/>
</dbReference>
<evidence type="ECO:0000259" key="15">
    <source>
        <dbReference type="PROSITE" id="PS51384"/>
    </source>
</evidence>
<name>A0A8C0M9I1_CANLF</name>
<dbReference type="GO" id="GO:0005829">
    <property type="term" value="C:cytosol"/>
    <property type="evidence" value="ECO:0007669"/>
    <property type="project" value="UniProtKB-ARBA"/>
</dbReference>
<evidence type="ECO:0000256" key="5">
    <source>
        <dbReference type="ARBA" id="ARBA00022630"/>
    </source>
</evidence>
<feature type="region of interest" description="Disordered" evidence="13">
    <location>
        <begin position="624"/>
        <end position="644"/>
    </location>
</feature>
<evidence type="ECO:0000256" key="7">
    <source>
        <dbReference type="ARBA" id="ARBA00022827"/>
    </source>
</evidence>
<dbReference type="GO" id="GO:0016226">
    <property type="term" value="P:iron-sulfur cluster assembly"/>
    <property type="evidence" value="ECO:0007669"/>
    <property type="project" value="UniProtKB-ARBA"/>
</dbReference>
<dbReference type="GO" id="GO:0016651">
    <property type="term" value="F:oxidoreductase activity, acting on NAD(P)H"/>
    <property type="evidence" value="ECO:0007669"/>
    <property type="project" value="UniProtKB-ARBA"/>
</dbReference>
<feature type="domain" description="Flavodoxin-like" evidence="14">
    <location>
        <begin position="53"/>
        <end position="198"/>
    </location>
</feature>
<dbReference type="PANTHER" id="PTHR19384:SF10">
    <property type="entry name" value="NADPH-DEPENDENT DIFLAVIN OXIDOREDUCTASE 1"/>
    <property type="match status" value="1"/>
</dbReference>
<dbReference type="AlphaFoldDB" id="A0A8C0M9I1"/>
<evidence type="ECO:0000313" key="16">
    <source>
        <dbReference type="Ensembl" id="ENSCAFP00030008331.1"/>
    </source>
</evidence>
<dbReference type="Pfam" id="PF00258">
    <property type="entry name" value="Flavodoxin_1"/>
    <property type="match status" value="1"/>
</dbReference>
<comment type="function">
    <text evidence="11">NADPH-dependent reductase which is a central component of the cytosolic iron-sulfur (Fe-S) protein assembly (CIA) machinery. Transfers electrons from NADPH via its FAD and FMN prosthetic groups to the [2Fe-2S] cluster of CIAPIN1, another key component of the CIA machinery. In turn, this reduced cluster provides electrons for assembly of cytosolic iron-sulfur cluster proteins. It can also reduce the [2Fe-2S] cluster of CISD1 and activate this protein implicated in Fe/S cluster repair. In vitro can fully activate methionine synthase/MTR in the presence of soluble cytochrome b5/CYB5A.</text>
</comment>
<dbReference type="SUPFAM" id="SSF52218">
    <property type="entry name" value="Flavoproteins"/>
    <property type="match status" value="1"/>
</dbReference>
<dbReference type="InterPro" id="IPR008254">
    <property type="entry name" value="Flavodoxin/NO_synth"/>
</dbReference>
<organism evidence="16 17">
    <name type="scientific">Canis lupus familiaris</name>
    <name type="common">Dog</name>
    <name type="synonym">Canis familiaris</name>
    <dbReference type="NCBI Taxonomy" id="9615"/>
    <lineage>
        <taxon>Eukaryota</taxon>
        <taxon>Metazoa</taxon>
        <taxon>Chordata</taxon>
        <taxon>Craniata</taxon>
        <taxon>Vertebrata</taxon>
        <taxon>Euteleostomi</taxon>
        <taxon>Mammalia</taxon>
        <taxon>Eutheria</taxon>
        <taxon>Laurasiatheria</taxon>
        <taxon>Carnivora</taxon>
        <taxon>Caniformia</taxon>
        <taxon>Canidae</taxon>
        <taxon>Canis</taxon>
    </lineage>
</organism>
<dbReference type="Gene3D" id="1.20.990.10">
    <property type="entry name" value="NADPH-cytochrome p450 Reductase, Chain A, domain 3"/>
    <property type="match status" value="1"/>
</dbReference>
<dbReference type="Gene3D" id="3.40.50.80">
    <property type="entry name" value="Nucleotide-binding domain of ferredoxin-NADP reductase (FNR) module"/>
    <property type="match status" value="1"/>
</dbReference>
<dbReference type="InterPro" id="IPR017938">
    <property type="entry name" value="Riboflavin_synthase-like_b-brl"/>
</dbReference>
<dbReference type="SUPFAM" id="SSF52343">
    <property type="entry name" value="Ferredoxin reductase-like, C-terminal NADP-linked domain"/>
    <property type="match status" value="1"/>
</dbReference>
<keyword evidence="9" id="KW-0560">Oxidoreductase</keyword>
<evidence type="ECO:0000256" key="8">
    <source>
        <dbReference type="ARBA" id="ARBA00022857"/>
    </source>
</evidence>
<sequence>MPSGARPECVTSGRRQKSEVPADPAAGAGGTCRPFEFPGAGLSGRAQMPSPGLLVLFGSQTGTAQDVAERLGRDARRRRLDCRVQALDSYSVVNLINEPLVVFVCATAGQGEPPDNMKNFWRFIFRKNLPSTSLCQMDFAVLGLGDSSYAKFNFVAKKLYRRLLQLGGSALLPLCLGDDQHELGLPSTFTLHFLLEAPRTCSEEQHGASTDPQGPPSERQPFLAPMVTNQRVTGPSHFQDVRLIEFDITGSGLSFAAGDVVLIQPENRASDLGRFCQALGLDPDQYFTLQPREPGVPCPAQLPQPCSVRHLVAHYLDIASVPRRSFFELLACLSPHELEREKLLQLSSPQGQEELYSYCNRPRRTILEVLCDFPHTAGAIPADYLLDLIPLIRPRAFSIASSLLAHPLRLQILVAVVQYQTRLKEPRRGLCSSWLASLDPGQGPVYVPLWVRPGGLTFPETPDTPVIMVGPGTGVAPFRAAIQERVARDQTGERAGPRAGWQLGLTRPSLEATLCSPRKRFVLRLPLAGPGLLLGGGVAAAGEEGVPDALHSLLPGAGEYAGRAGARMQVTSTSNALPPPHRSGRYMCSTGSASSGHWCGTCWTARAPTSIWQGEPGLLGGVGASPKGGPSHTEPIWPVPPATPSACQQMCRKP</sequence>
<dbReference type="InterPro" id="IPR001094">
    <property type="entry name" value="Flavdoxin-like"/>
</dbReference>
<keyword evidence="8" id="KW-0521">NADP</keyword>
<evidence type="ECO:0000256" key="10">
    <source>
        <dbReference type="ARBA" id="ARBA00052174"/>
    </source>
</evidence>
<dbReference type="GO" id="GO:0005634">
    <property type="term" value="C:nucleus"/>
    <property type="evidence" value="ECO:0007669"/>
    <property type="project" value="UniProtKB-ARBA"/>
</dbReference>
<keyword evidence="5" id="KW-0285">Flavoprotein</keyword>
<dbReference type="InterPro" id="IPR039261">
    <property type="entry name" value="FNR_nucleotide-bd"/>
</dbReference>
<proteinExistence type="predicted"/>
<reference evidence="16" key="1">
    <citation type="submission" date="2019-03" db="EMBL/GenBank/DDBJ databases">
        <authorList>
            <person name="Warren W.C."/>
            <person name="Johnson G.S."/>
        </authorList>
    </citation>
    <scope>NUCLEOTIDE SEQUENCE [LARGE SCALE GENOMIC DNA]</scope>
    <source>
        <strain evidence="16">Basenji</strain>
    </source>
</reference>
<dbReference type="GO" id="GO:0010181">
    <property type="term" value="F:FMN binding"/>
    <property type="evidence" value="ECO:0007669"/>
    <property type="project" value="InterPro"/>
</dbReference>
<protein>
    <submittedName>
        <fullName evidence="16">NADPH dependent diflavin oxidoreductase 1</fullName>
    </submittedName>
</protein>
<feature type="region of interest" description="Disordered" evidence="13">
    <location>
        <begin position="202"/>
        <end position="221"/>
    </location>
</feature>
<comment type="subunit">
    <text evidence="12">Interacts with CIAPIN1; as part of the cytosolic iron-sulfur (Fe-S) protein assembly (CIA) machinery. Interacts with DCPS.</text>
</comment>
<feature type="domain" description="FAD-binding FR-type" evidence="15">
    <location>
        <begin position="219"/>
        <end position="460"/>
    </location>
</feature>